<evidence type="ECO:0000256" key="1">
    <source>
        <dbReference type="SAM" id="MobiDB-lite"/>
    </source>
</evidence>
<dbReference type="EMBL" id="NKQK01000026">
    <property type="protein sequence ID" value="PSR89735.1"/>
    <property type="molecule type" value="Genomic_DNA"/>
</dbReference>
<name>A0A2R6PEC8_ACTCC</name>
<evidence type="ECO:0000313" key="3">
    <source>
        <dbReference type="Proteomes" id="UP000241394"/>
    </source>
</evidence>
<gene>
    <name evidence="2" type="ORF">CEY00_Acc29941</name>
</gene>
<dbReference type="AlphaFoldDB" id="A0A2R6PEC8"/>
<protein>
    <submittedName>
        <fullName evidence="2">Testis-expressed sequence 15 protein</fullName>
    </submittedName>
</protein>
<dbReference type="PANTHER" id="PTHR38932">
    <property type="entry name" value="BNAC03G64660D PROTEIN"/>
    <property type="match status" value="1"/>
</dbReference>
<dbReference type="InParanoid" id="A0A2R6PEC8"/>
<feature type="non-terminal residue" evidence="2">
    <location>
        <position position="1"/>
    </location>
</feature>
<dbReference type="Proteomes" id="UP000241394">
    <property type="component" value="Chromosome LG26"/>
</dbReference>
<proteinExistence type="predicted"/>
<organism evidence="2 3">
    <name type="scientific">Actinidia chinensis var. chinensis</name>
    <name type="common">Chinese soft-hair kiwi</name>
    <dbReference type="NCBI Taxonomy" id="1590841"/>
    <lineage>
        <taxon>Eukaryota</taxon>
        <taxon>Viridiplantae</taxon>
        <taxon>Streptophyta</taxon>
        <taxon>Embryophyta</taxon>
        <taxon>Tracheophyta</taxon>
        <taxon>Spermatophyta</taxon>
        <taxon>Magnoliopsida</taxon>
        <taxon>eudicotyledons</taxon>
        <taxon>Gunneridae</taxon>
        <taxon>Pentapetalae</taxon>
        <taxon>asterids</taxon>
        <taxon>Ericales</taxon>
        <taxon>Actinidiaceae</taxon>
        <taxon>Actinidia</taxon>
    </lineage>
</organism>
<dbReference type="PANTHER" id="PTHR38932:SF1">
    <property type="entry name" value="DUF4005 DOMAIN-CONTAINING PROTEIN"/>
    <property type="match status" value="1"/>
</dbReference>
<comment type="caution">
    <text evidence="2">The sequence shown here is derived from an EMBL/GenBank/DDBJ whole genome shotgun (WGS) entry which is preliminary data.</text>
</comment>
<evidence type="ECO:0000313" key="2">
    <source>
        <dbReference type="EMBL" id="PSR89735.1"/>
    </source>
</evidence>
<feature type="compositionally biased region" description="Basic and acidic residues" evidence="1">
    <location>
        <begin position="83"/>
        <end position="93"/>
    </location>
</feature>
<keyword evidence="3" id="KW-1185">Reference proteome</keyword>
<accession>A0A2R6PEC8</accession>
<feature type="region of interest" description="Disordered" evidence="1">
    <location>
        <begin position="20"/>
        <end position="126"/>
    </location>
</feature>
<sequence length="177" mass="19647">YPRVKVRLQEQDDVLISLEKDDKSIPGFKNVSQSPSVIGSSVKGKQNGSLTLPSCAKIPETDVPKLEIPLSSLSKGPTKNSRRARDVRDDPKLSWKPNSISRPRAVLSSPENDKTIGSQNKKNIKRPLLSLKKQGLQHSTSQVYVNSVNDKRCLKQCNSMLEPHVSGQKNKLHENSN</sequence>
<reference evidence="3" key="2">
    <citation type="journal article" date="2018" name="BMC Genomics">
        <title>A manually annotated Actinidia chinensis var. chinensis (kiwifruit) genome highlights the challenges associated with draft genomes and gene prediction in plants.</title>
        <authorList>
            <person name="Pilkington S.M."/>
            <person name="Crowhurst R."/>
            <person name="Hilario E."/>
            <person name="Nardozza S."/>
            <person name="Fraser L."/>
            <person name="Peng Y."/>
            <person name="Gunaseelan K."/>
            <person name="Simpson R."/>
            <person name="Tahir J."/>
            <person name="Deroles S.C."/>
            <person name="Templeton K."/>
            <person name="Luo Z."/>
            <person name="Davy M."/>
            <person name="Cheng C."/>
            <person name="McNeilage M."/>
            <person name="Scaglione D."/>
            <person name="Liu Y."/>
            <person name="Zhang Q."/>
            <person name="Datson P."/>
            <person name="De Silva N."/>
            <person name="Gardiner S.E."/>
            <person name="Bassett H."/>
            <person name="Chagne D."/>
            <person name="McCallum J."/>
            <person name="Dzierzon H."/>
            <person name="Deng C."/>
            <person name="Wang Y.Y."/>
            <person name="Barron L."/>
            <person name="Manako K."/>
            <person name="Bowen J."/>
            <person name="Foster T.M."/>
            <person name="Erridge Z.A."/>
            <person name="Tiffin H."/>
            <person name="Waite C.N."/>
            <person name="Davies K.M."/>
            <person name="Grierson E.P."/>
            <person name="Laing W.A."/>
            <person name="Kirk R."/>
            <person name="Chen X."/>
            <person name="Wood M."/>
            <person name="Montefiori M."/>
            <person name="Brummell D.A."/>
            <person name="Schwinn K.E."/>
            <person name="Catanach A."/>
            <person name="Fullerton C."/>
            <person name="Li D."/>
            <person name="Meiyalaghan S."/>
            <person name="Nieuwenhuizen N."/>
            <person name="Read N."/>
            <person name="Prakash R."/>
            <person name="Hunter D."/>
            <person name="Zhang H."/>
            <person name="McKenzie M."/>
            <person name="Knabel M."/>
            <person name="Harris A."/>
            <person name="Allan A.C."/>
            <person name="Gleave A."/>
            <person name="Chen A."/>
            <person name="Janssen B.J."/>
            <person name="Plunkett B."/>
            <person name="Ampomah-Dwamena C."/>
            <person name="Voogd C."/>
            <person name="Leif D."/>
            <person name="Lafferty D."/>
            <person name="Souleyre E.J.F."/>
            <person name="Varkonyi-Gasic E."/>
            <person name="Gambi F."/>
            <person name="Hanley J."/>
            <person name="Yao J.L."/>
            <person name="Cheung J."/>
            <person name="David K.M."/>
            <person name="Warren B."/>
            <person name="Marsh K."/>
            <person name="Snowden K.C."/>
            <person name="Lin-Wang K."/>
            <person name="Brian L."/>
            <person name="Martinez-Sanchez M."/>
            <person name="Wang M."/>
            <person name="Ileperuma N."/>
            <person name="Macnee N."/>
            <person name="Campin R."/>
            <person name="McAtee P."/>
            <person name="Drummond R.S.M."/>
            <person name="Espley R.V."/>
            <person name="Ireland H.S."/>
            <person name="Wu R."/>
            <person name="Atkinson R.G."/>
            <person name="Karunairetnam S."/>
            <person name="Bulley S."/>
            <person name="Chunkath S."/>
            <person name="Hanley Z."/>
            <person name="Storey R."/>
            <person name="Thrimawithana A.H."/>
            <person name="Thomson S."/>
            <person name="David C."/>
            <person name="Testolin R."/>
            <person name="Huang H."/>
            <person name="Hellens R.P."/>
            <person name="Schaffer R.J."/>
        </authorList>
    </citation>
    <scope>NUCLEOTIDE SEQUENCE [LARGE SCALE GENOMIC DNA]</scope>
    <source>
        <strain evidence="3">cv. Red5</strain>
    </source>
</reference>
<feature type="compositionally biased region" description="Polar residues" evidence="1">
    <location>
        <begin position="30"/>
        <end position="52"/>
    </location>
</feature>
<reference evidence="2 3" key="1">
    <citation type="submission" date="2017-07" db="EMBL/GenBank/DDBJ databases">
        <title>An improved, manually edited Actinidia chinensis var. chinensis (kiwifruit) genome highlights the challenges associated with draft genomes and gene prediction in plants.</title>
        <authorList>
            <person name="Pilkington S."/>
            <person name="Crowhurst R."/>
            <person name="Hilario E."/>
            <person name="Nardozza S."/>
            <person name="Fraser L."/>
            <person name="Peng Y."/>
            <person name="Gunaseelan K."/>
            <person name="Simpson R."/>
            <person name="Tahir J."/>
            <person name="Deroles S."/>
            <person name="Templeton K."/>
            <person name="Luo Z."/>
            <person name="Davy M."/>
            <person name="Cheng C."/>
            <person name="Mcneilage M."/>
            <person name="Scaglione D."/>
            <person name="Liu Y."/>
            <person name="Zhang Q."/>
            <person name="Datson P."/>
            <person name="De Silva N."/>
            <person name="Gardiner S."/>
            <person name="Bassett H."/>
            <person name="Chagne D."/>
            <person name="Mccallum J."/>
            <person name="Dzierzon H."/>
            <person name="Deng C."/>
            <person name="Wang Y.-Y."/>
            <person name="Barron N."/>
            <person name="Manako K."/>
            <person name="Bowen J."/>
            <person name="Foster T."/>
            <person name="Erridge Z."/>
            <person name="Tiffin H."/>
            <person name="Waite C."/>
            <person name="Davies K."/>
            <person name="Grierson E."/>
            <person name="Laing W."/>
            <person name="Kirk R."/>
            <person name="Chen X."/>
            <person name="Wood M."/>
            <person name="Montefiori M."/>
            <person name="Brummell D."/>
            <person name="Schwinn K."/>
            <person name="Catanach A."/>
            <person name="Fullerton C."/>
            <person name="Li D."/>
            <person name="Meiyalaghan S."/>
            <person name="Nieuwenhuizen N."/>
            <person name="Read N."/>
            <person name="Prakash R."/>
            <person name="Hunter D."/>
            <person name="Zhang H."/>
            <person name="Mckenzie M."/>
            <person name="Knabel M."/>
            <person name="Harris A."/>
            <person name="Allan A."/>
            <person name="Chen A."/>
            <person name="Janssen B."/>
            <person name="Plunkett B."/>
            <person name="Dwamena C."/>
            <person name="Voogd C."/>
            <person name="Leif D."/>
            <person name="Lafferty D."/>
            <person name="Souleyre E."/>
            <person name="Varkonyi-Gasic E."/>
            <person name="Gambi F."/>
            <person name="Hanley J."/>
            <person name="Yao J.-L."/>
            <person name="Cheung J."/>
            <person name="David K."/>
            <person name="Warren B."/>
            <person name="Marsh K."/>
            <person name="Snowden K."/>
            <person name="Lin-Wang K."/>
            <person name="Brian L."/>
            <person name="Martinez-Sanchez M."/>
            <person name="Wang M."/>
            <person name="Ileperuma N."/>
            <person name="Macnee N."/>
            <person name="Campin R."/>
            <person name="Mcatee P."/>
            <person name="Drummond R."/>
            <person name="Espley R."/>
            <person name="Ireland H."/>
            <person name="Wu R."/>
            <person name="Atkinson R."/>
            <person name="Karunairetnam S."/>
            <person name="Bulley S."/>
            <person name="Chunkath S."/>
            <person name="Hanley Z."/>
            <person name="Storey R."/>
            <person name="Thrimawithana A."/>
            <person name="Thomson S."/>
            <person name="David C."/>
            <person name="Testolin R."/>
        </authorList>
    </citation>
    <scope>NUCLEOTIDE SEQUENCE [LARGE SCALE GENOMIC DNA]</scope>
    <source>
        <strain evidence="3">cv. Red5</strain>
        <tissue evidence="2">Young leaf</tissue>
    </source>
</reference>
<dbReference type="OrthoDB" id="1867172at2759"/>
<dbReference type="Gramene" id="PSR89735">
    <property type="protein sequence ID" value="PSR89735"/>
    <property type="gene ID" value="CEY00_Acc29941"/>
</dbReference>